<organism evidence="3 4">
    <name type="scientific">Ceratotherium simum simum</name>
    <name type="common">Southern white rhinoceros</name>
    <dbReference type="NCBI Taxonomy" id="73337"/>
    <lineage>
        <taxon>Eukaryota</taxon>
        <taxon>Metazoa</taxon>
        <taxon>Chordata</taxon>
        <taxon>Craniata</taxon>
        <taxon>Vertebrata</taxon>
        <taxon>Euteleostomi</taxon>
        <taxon>Mammalia</taxon>
        <taxon>Eutheria</taxon>
        <taxon>Laurasiatheria</taxon>
        <taxon>Perissodactyla</taxon>
        <taxon>Rhinocerotidae</taxon>
        <taxon>Ceratotherium</taxon>
    </lineage>
</organism>
<proteinExistence type="predicted"/>
<dbReference type="PANTHER" id="PTHR24543">
    <property type="entry name" value="MULTICOPPER OXIDASE-RELATED"/>
    <property type="match status" value="1"/>
</dbReference>
<gene>
    <name evidence="4" type="primary">LOC106801449</name>
</gene>
<dbReference type="InterPro" id="IPR000421">
    <property type="entry name" value="FA58C"/>
</dbReference>
<name>A0ABM1CN76_CERSS</name>
<feature type="domain" description="F5/8 type C" evidence="2">
    <location>
        <begin position="31"/>
        <end position="198"/>
    </location>
</feature>
<dbReference type="Pfam" id="PF00754">
    <property type="entry name" value="F5_F8_type_C"/>
    <property type="match status" value="1"/>
</dbReference>
<feature type="signal peptide" evidence="1">
    <location>
        <begin position="1"/>
        <end position="25"/>
    </location>
</feature>
<keyword evidence="3" id="KW-1185">Reference proteome</keyword>
<dbReference type="Proteomes" id="UP000694910">
    <property type="component" value="Unplaced"/>
</dbReference>
<evidence type="ECO:0000259" key="2">
    <source>
        <dbReference type="PROSITE" id="PS50022"/>
    </source>
</evidence>
<dbReference type="PROSITE" id="PS01285">
    <property type="entry name" value="FA58C_1"/>
    <property type="match status" value="1"/>
</dbReference>
<evidence type="ECO:0000256" key="1">
    <source>
        <dbReference type="SAM" id="SignalP"/>
    </source>
</evidence>
<dbReference type="SUPFAM" id="SSF49785">
    <property type="entry name" value="Galactose-binding domain-like"/>
    <property type="match status" value="1"/>
</dbReference>
<dbReference type="CDD" id="cd00057">
    <property type="entry name" value="FA58C"/>
    <property type="match status" value="1"/>
</dbReference>
<feature type="chain" id="PRO_5045978794" evidence="1">
    <location>
        <begin position="26"/>
        <end position="232"/>
    </location>
</feature>
<dbReference type="RefSeq" id="XP_014641007.1">
    <property type="nucleotide sequence ID" value="XM_014785521.1"/>
</dbReference>
<protein>
    <submittedName>
        <fullName evidence="4">Contactin-associated protein-like 3B</fullName>
    </submittedName>
</protein>
<dbReference type="GeneID" id="106801449"/>
<evidence type="ECO:0000313" key="3">
    <source>
        <dbReference type="Proteomes" id="UP000694910"/>
    </source>
</evidence>
<dbReference type="Gene3D" id="2.60.120.260">
    <property type="entry name" value="Galactose-binding domain-like"/>
    <property type="match status" value="1"/>
</dbReference>
<reference evidence="4" key="1">
    <citation type="submission" date="2025-08" db="UniProtKB">
        <authorList>
            <consortium name="RefSeq"/>
        </authorList>
    </citation>
    <scope>IDENTIFICATION</scope>
</reference>
<evidence type="ECO:0000313" key="4">
    <source>
        <dbReference type="RefSeq" id="XP_014641007.1"/>
    </source>
</evidence>
<sequence>MGSVPGTFLPAILLLSVQSWGPAAAGNTHNCDEPLVSALPPSSFSSSSELSSSHSPGFARLNRRDGAGGWMPLLSDKNQWLQIDLGERVEVTAVATQGGYGSSDWVTSYLLMFSDSGRNWKQYRREDSISTAADSPFQTFSSCMCFLLTAQGFPGNANADGVVRHRLRPPVEARHLRFLPSAWSPNGRIGMRVEAYGCPYSCCEQHLPECQRNRYISIVLAQGAPQCSLVES</sequence>
<keyword evidence="1" id="KW-0732">Signal</keyword>
<dbReference type="PANTHER" id="PTHR24543:SF291">
    <property type="entry name" value="SMOKE ALARM, ISOFORM D"/>
    <property type="match status" value="1"/>
</dbReference>
<dbReference type="InterPro" id="IPR008979">
    <property type="entry name" value="Galactose-bd-like_sf"/>
</dbReference>
<dbReference type="SMART" id="SM00231">
    <property type="entry name" value="FA58C"/>
    <property type="match status" value="1"/>
</dbReference>
<dbReference type="PROSITE" id="PS50022">
    <property type="entry name" value="FA58C_3"/>
    <property type="match status" value="1"/>
</dbReference>
<accession>A0ABM1CN76</accession>